<dbReference type="EMBL" id="CP038015">
    <property type="protein sequence ID" value="QBP40138.1"/>
    <property type="molecule type" value="Genomic_DNA"/>
</dbReference>
<evidence type="ECO:0000313" key="2">
    <source>
        <dbReference type="Proteomes" id="UP000294292"/>
    </source>
</evidence>
<evidence type="ECO:0000313" key="1">
    <source>
        <dbReference type="EMBL" id="QBP40138.1"/>
    </source>
</evidence>
<accession>A0A4P6ZVT1</accession>
<dbReference type="AlphaFoldDB" id="A0A4P6ZVT1"/>
<sequence>MHISYHKEWSHSLNRDMEYKVYGHKGKPILTFPSSGGRFFQYEDNGMIEELRDFIEEGRIQVWACDGIDEETFFSQHPSINARMTRHKQYDQYIAQELVPSILHKSKMSNHGDDQKIWITGCSMGAFHSANFFFRHPFAFDGLLALSGVFSTSYFFGNHMDDDVYFHSTLSYLNDLHDENYLQSYRQSRLVICVGQGAYEEEMINETHQLKNLLEKKSIPARIDFWGHDSHHDWDWWRKQFRFYISEWM</sequence>
<dbReference type="InterPro" id="IPR050583">
    <property type="entry name" value="Mycobacterial_A85_antigen"/>
</dbReference>
<gene>
    <name evidence="1" type="ORF">E2636_02770</name>
</gene>
<dbReference type="PANTHER" id="PTHR48098">
    <property type="entry name" value="ENTEROCHELIN ESTERASE-RELATED"/>
    <property type="match status" value="1"/>
</dbReference>
<dbReference type="Gene3D" id="3.40.50.1820">
    <property type="entry name" value="alpha/beta hydrolase"/>
    <property type="match status" value="1"/>
</dbReference>
<dbReference type="SUPFAM" id="SSF53474">
    <property type="entry name" value="alpha/beta-Hydrolases"/>
    <property type="match status" value="1"/>
</dbReference>
<keyword evidence="2" id="KW-1185">Reference proteome</keyword>
<name>A0A4P6ZVT1_9BACL</name>
<dbReference type="RefSeq" id="WP_134208795.1">
    <property type="nucleotide sequence ID" value="NZ_CP038015.1"/>
</dbReference>
<dbReference type="InterPro" id="IPR029058">
    <property type="entry name" value="AB_hydrolase_fold"/>
</dbReference>
<protein>
    <recommendedName>
        <fullName evidence="3">Esterase</fullName>
    </recommendedName>
</protein>
<dbReference type="OrthoDB" id="9775130at2"/>
<dbReference type="KEGG" id="panc:E2636_02770"/>
<dbReference type="InterPro" id="IPR000801">
    <property type="entry name" value="Esterase-like"/>
</dbReference>
<dbReference type="Pfam" id="PF00756">
    <property type="entry name" value="Esterase"/>
    <property type="match status" value="1"/>
</dbReference>
<evidence type="ECO:0008006" key="3">
    <source>
        <dbReference type="Google" id="ProtNLM"/>
    </source>
</evidence>
<dbReference type="Proteomes" id="UP000294292">
    <property type="component" value="Chromosome"/>
</dbReference>
<reference evidence="1 2" key="1">
    <citation type="submission" date="2019-03" db="EMBL/GenBank/DDBJ databases">
        <title>Complete genome sequence of Paenisporosarcina antarctica CGMCC 1.6503T.</title>
        <authorList>
            <person name="Rong J.-C."/>
            <person name="Chi N.-Y."/>
            <person name="Zhang Q.-F."/>
        </authorList>
    </citation>
    <scope>NUCLEOTIDE SEQUENCE [LARGE SCALE GENOMIC DNA]</scope>
    <source>
        <strain evidence="1 2">CGMCC 1.6503</strain>
    </source>
</reference>
<dbReference type="PANTHER" id="PTHR48098:SF3">
    <property type="entry name" value="IRON(III) ENTEROBACTIN ESTERASE"/>
    <property type="match status" value="1"/>
</dbReference>
<proteinExistence type="predicted"/>
<organism evidence="1 2">
    <name type="scientific">Paenisporosarcina antarctica</name>
    <dbReference type="NCBI Taxonomy" id="417367"/>
    <lineage>
        <taxon>Bacteria</taxon>
        <taxon>Bacillati</taxon>
        <taxon>Bacillota</taxon>
        <taxon>Bacilli</taxon>
        <taxon>Bacillales</taxon>
        <taxon>Caryophanaceae</taxon>
        <taxon>Paenisporosarcina</taxon>
    </lineage>
</organism>